<evidence type="ECO:0000313" key="1">
    <source>
        <dbReference type="EMBL" id="KAL5105812.1"/>
    </source>
</evidence>
<protein>
    <submittedName>
        <fullName evidence="1">Uncharacterized protein</fullName>
    </submittedName>
</protein>
<name>A0ABR4Q8B0_9CEST</name>
<dbReference type="Proteomes" id="UP001651158">
    <property type="component" value="Unassembled WGS sequence"/>
</dbReference>
<gene>
    <name evidence="1" type="ORF">TcWFU_005760</name>
</gene>
<proteinExistence type="predicted"/>
<accession>A0ABR4Q8B0</accession>
<evidence type="ECO:0000313" key="2">
    <source>
        <dbReference type="Proteomes" id="UP001651158"/>
    </source>
</evidence>
<keyword evidence="2" id="KW-1185">Reference proteome</keyword>
<reference evidence="1 2" key="1">
    <citation type="journal article" date="2022" name="Front. Cell. Infect. Microbiol.">
        <title>The Genomes of Two Strains of Taenia crassiceps the Animal Model for the Study of Human Cysticercosis.</title>
        <authorList>
            <person name="Bobes R.J."/>
            <person name="Estrada K."/>
            <person name="Rios-Valencia D.G."/>
            <person name="Calderon-Gallegos A."/>
            <person name="de la Torre P."/>
            <person name="Carrero J.C."/>
            <person name="Sanchez-Flores A."/>
            <person name="Laclette J.P."/>
        </authorList>
    </citation>
    <scope>NUCLEOTIDE SEQUENCE [LARGE SCALE GENOMIC DNA]</scope>
    <source>
        <strain evidence="1">WFUcys</strain>
    </source>
</reference>
<organism evidence="1 2">
    <name type="scientific">Taenia crassiceps</name>
    <dbReference type="NCBI Taxonomy" id="6207"/>
    <lineage>
        <taxon>Eukaryota</taxon>
        <taxon>Metazoa</taxon>
        <taxon>Spiralia</taxon>
        <taxon>Lophotrochozoa</taxon>
        <taxon>Platyhelminthes</taxon>
        <taxon>Cestoda</taxon>
        <taxon>Eucestoda</taxon>
        <taxon>Cyclophyllidea</taxon>
        <taxon>Taeniidae</taxon>
        <taxon>Taenia</taxon>
    </lineage>
</organism>
<comment type="caution">
    <text evidence="1">The sequence shown here is derived from an EMBL/GenBank/DDBJ whole genome shotgun (WGS) entry which is preliminary data.</text>
</comment>
<sequence length="126" mass="13643">MKIRPTFGKRTSPDLLEDTAAARCNRVDAVGVATRRGCTMRGPRGCCGAFVSLSGPVLARLSADIRSKMTTTGSKEWINAKSIQSNTQVLERMLWPIVTLIHPSSAGSDVGLLDLEDIRGNDECYC</sequence>
<dbReference type="EMBL" id="JAKROA010000007">
    <property type="protein sequence ID" value="KAL5105812.1"/>
    <property type="molecule type" value="Genomic_DNA"/>
</dbReference>